<evidence type="ECO:0000313" key="4">
    <source>
        <dbReference type="Proteomes" id="UP000245577"/>
    </source>
</evidence>
<dbReference type="GO" id="GO:0005524">
    <property type="term" value="F:ATP binding"/>
    <property type="evidence" value="ECO:0007669"/>
    <property type="project" value="InterPro"/>
</dbReference>
<dbReference type="EMBL" id="MZGU01000004">
    <property type="protein sequence ID" value="PWB85930.1"/>
    <property type="molecule type" value="Genomic_DNA"/>
</dbReference>
<organism evidence="3 4">
    <name type="scientific">Methanobrevibacter woesei</name>
    <dbReference type="NCBI Taxonomy" id="190976"/>
    <lineage>
        <taxon>Archaea</taxon>
        <taxon>Methanobacteriati</taxon>
        <taxon>Methanobacteriota</taxon>
        <taxon>Methanomada group</taxon>
        <taxon>Methanobacteria</taxon>
        <taxon>Methanobacteriales</taxon>
        <taxon>Methanobacteriaceae</taxon>
        <taxon>Methanobrevibacter</taxon>
    </lineage>
</organism>
<dbReference type="Pfam" id="PF07728">
    <property type="entry name" value="AAA_5"/>
    <property type="match status" value="1"/>
</dbReference>
<protein>
    <submittedName>
        <fullName evidence="3">5-methylcytosine-specific restriction enzyme B</fullName>
        <ecNumber evidence="3">3.1.21.-</ecNumber>
    </submittedName>
</protein>
<reference evidence="3 4" key="1">
    <citation type="submission" date="2017-03" db="EMBL/GenBank/DDBJ databases">
        <title>Genome sequence of Methanobrevibacter wosei.</title>
        <authorList>
            <person name="Poehlein A."/>
            <person name="Seedorf H."/>
            <person name="Daniel R."/>
        </authorList>
    </citation>
    <scope>NUCLEOTIDE SEQUENCE [LARGE SCALE GENOMIC DNA]</scope>
    <source>
        <strain evidence="3 4">DSM 11979</strain>
    </source>
</reference>
<dbReference type="RefSeq" id="WP_116669575.1">
    <property type="nucleotide sequence ID" value="NZ_MZGU01000004.1"/>
</dbReference>
<dbReference type="PANTHER" id="PTHR37291:SF1">
    <property type="entry name" value="TYPE IV METHYL-DIRECTED RESTRICTION ENZYME ECOKMCRB SUBUNIT"/>
    <property type="match status" value="1"/>
</dbReference>
<dbReference type="PANTHER" id="PTHR37291">
    <property type="entry name" value="5-METHYLCYTOSINE-SPECIFIC RESTRICTION ENZYME B"/>
    <property type="match status" value="1"/>
</dbReference>
<dbReference type="InterPro" id="IPR011704">
    <property type="entry name" value="ATPase_dyneun-rel_AAA"/>
</dbReference>
<dbReference type="EC" id="3.1.21.-" evidence="3"/>
<evidence type="ECO:0000313" key="3">
    <source>
        <dbReference type="EMBL" id="PWB85930.1"/>
    </source>
</evidence>
<dbReference type="OrthoDB" id="76860at2157"/>
<dbReference type="InterPro" id="IPR027417">
    <property type="entry name" value="P-loop_NTPase"/>
</dbReference>
<proteinExistence type="predicted"/>
<dbReference type="CDD" id="cd00009">
    <property type="entry name" value="AAA"/>
    <property type="match status" value="1"/>
</dbReference>
<dbReference type="InterPro" id="IPR003593">
    <property type="entry name" value="AAA+_ATPase"/>
</dbReference>
<dbReference type="Proteomes" id="UP000245577">
    <property type="component" value="Unassembled WGS sequence"/>
</dbReference>
<gene>
    <name evidence="3" type="primary">mcrB</name>
    <name evidence="3" type="ORF">MBBWO_07820</name>
</gene>
<feature type="coiled-coil region" evidence="1">
    <location>
        <begin position="631"/>
        <end position="658"/>
    </location>
</feature>
<dbReference type="InterPro" id="IPR052934">
    <property type="entry name" value="Methyl-DNA_Rec/Restrict_Enz"/>
</dbReference>
<dbReference type="GO" id="GO:0016887">
    <property type="term" value="F:ATP hydrolysis activity"/>
    <property type="evidence" value="ECO:0007669"/>
    <property type="project" value="InterPro"/>
</dbReference>
<dbReference type="SMART" id="SM00382">
    <property type="entry name" value="AAA"/>
    <property type="match status" value="1"/>
</dbReference>
<evidence type="ECO:0000256" key="1">
    <source>
        <dbReference type="SAM" id="Coils"/>
    </source>
</evidence>
<name>A0A2U1S763_9EURY</name>
<dbReference type="Gene3D" id="3.40.50.300">
    <property type="entry name" value="P-loop containing nucleotide triphosphate hydrolases"/>
    <property type="match status" value="1"/>
</dbReference>
<feature type="domain" description="AAA+ ATPase" evidence="2">
    <location>
        <begin position="458"/>
        <end position="618"/>
    </location>
</feature>
<accession>A0A2U1S763</accession>
<dbReference type="SUPFAM" id="SSF52540">
    <property type="entry name" value="P-loop containing nucleoside triphosphate hydrolases"/>
    <property type="match status" value="1"/>
</dbReference>
<keyword evidence="4" id="KW-1185">Reference proteome</keyword>
<comment type="caution">
    <text evidence="3">The sequence shown here is derived from an EMBL/GenBank/DDBJ whole genome shotgun (WGS) entry which is preliminary data.</text>
</comment>
<keyword evidence="3" id="KW-0378">Hydrolase</keyword>
<sequence>MSNGNYEWIPFYEEFADSLLKYKNNRKELIDKIYKCYDENNIQIATLEGDGASKSIFPFDIDPFTVFALFNKKISDDNRIKLVNIFKQEFSLSSNAPEHFDGIPLVNNLSATFYYFSDSRGDKDIDNLWGVFEAALEISKKPNEIAINKFMSYYDNVLKQKGIKWKITMGLFWIRPNKFINLDATNRSFLEEESHLSDTVANKIKNLKNPPKAIEYLQLCEDVKSVLSSYSFNYKTFSELSHEAYTQKDVNDSDLPVDGLGDEDVKTTKYWIYSPGERANMWDEFYEKGIMAIGWEIGDLTKFKSKEEISKALQDYYNDNKPHKNEVHCLWQFAHDIQVGDIIFVKRGRNDIVGRGIVTSGYKFNKGQYYSHSRTVQWIDKGIWSMKKNWDERTKSLPLKTLTEFTMYTHILNQIKDLFEEEDVESMKEYPSYLAEDFLNEVYIGKDEYFTLLNLLKNKKNLIIQGAPGVGKTFLAKRLAYSIMGLKDVDRCMMIQFHQSYSYEDFIMGFRPSKEGFELKHGSFYNFCKKAEEDDENDYFFIIDEINRGNISKIFGELFMLIENDKRGDKNKIRLVYSDELFFIPKNVYIIGLMNTADRSLAMIDYALRRRFAFFDLKPGFSSEGFIQYQKEINSSEFDNLIENIKTLNEEIKKDESLGEGFAIGHSYFANLNSEDIDEKLNYIVNHEIIPLLNEYWFDEPEKVEQWSNQLRSVIN</sequence>
<dbReference type="AlphaFoldDB" id="A0A2U1S763"/>
<keyword evidence="1" id="KW-0175">Coiled coil</keyword>
<evidence type="ECO:0000259" key="2">
    <source>
        <dbReference type="SMART" id="SM00382"/>
    </source>
</evidence>